<feature type="non-terminal residue" evidence="1">
    <location>
        <position position="54"/>
    </location>
</feature>
<dbReference type="EMBL" id="UINC01164206">
    <property type="protein sequence ID" value="SVD64933.1"/>
    <property type="molecule type" value="Genomic_DNA"/>
</dbReference>
<accession>A0A382X1T2</accession>
<dbReference type="AlphaFoldDB" id="A0A382X1T2"/>
<organism evidence="1">
    <name type="scientific">marine metagenome</name>
    <dbReference type="NCBI Taxonomy" id="408172"/>
    <lineage>
        <taxon>unclassified sequences</taxon>
        <taxon>metagenomes</taxon>
        <taxon>ecological metagenomes</taxon>
    </lineage>
</organism>
<sequence length="54" mass="6328">MKLCKFTDSNYQAVIEALENRSNMDLFTHDETVRKILQGVKERGDSAVLEYTYR</sequence>
<gene>
    <name evidence="1" type="ORF">METZ01_LOCUS417787</name>
</gene>
<protein>
    <recommendedName>
        <fullName evidence="2">Histidinol dehydrogenase</fullName>
    </recommendedName>
</protein>
<evidence type="ECO:0000313" key="1">
    <source>
        <dbReference type="EMBL" id="SVD64933.1"/>
    </source>
</evidence>
<name>A0A382X1T2_9ZZZZ</name>
<proteinExistence type="predicted"/>
<evidence type="ECO:0008006" key="2">
    <source>
        <dbReference type="Google" id="ProtNLM"/>
    </source>
</evidence>
<reference evidence="1" key="1">
    <citation type="submission" date="2018-05" db="EMBL/GenBank/DDBJ databases">
        <authorList>
            <person name="Lanie J.A."/>
            <person name="Ng W.-L."/>
            <person name="Kazmierczak K.M."/>
            <person name="Andrzejewski T.M."/>
            <person name="Davidsen T.M."/>
            <person name="Wayne K.J."/>
            <person name="Tettelin H."/>
            <person name="Glass J.I."/>
            <person name="Rusch D."/>
            <person name="Podicherti R."/>
            <person name="Tsui H.-C.T."/>
            <person name="Winkler M.E."/>
        </authorList>
    </citation>
    <scope>NUCLEOTIDE SEQUENCE</scope>
</reference>